<keyword evidence="5" id="KW-0804">Transcription</keyword>
<evidence type="ECO:0000256" key="2">
    <source>
        <dbReference type="ARBA" id="ARBA00022771"/>
    </source>
</evidence>
<feature type="region of interest" description="Disordered" evidence="6">
    <location>
        <begin position="128"/>
        <end position="151"/>
    </location>
</feature>
<protein>
    <recommendedName>
        <fullName evidence="7">AIPP2-like SPOC-like domain-containing protein</fullName>
    </recommendedName>
</protein>
<keyword evidence="4" id="KW-0805">Transcription regulation</keyword>
<keyword evidence="9" id="KW-1185">Reference proteome</keyword>
<feature type="domain" description="AIPP2-like SPOC-like" evidence="7">
    <location>
        <begin position="274"/>
        <end position="404"/>
    </location>
</feature>
<evidence type="ECO:0000256" key="6">
    <source>
        <dbReference type="SAM" id="MobiDB-lite"/>
    </source>
</evidence>
<name>A0A8S0Q8H5_OLEEU</name>
<dbReference type="InterPro" id="IPR056280">
    <property type="entry name" value="AIPP2-like_SPOC"/>
</dbReference>
<dbReference type="PANTHER" id="PTHR33304">
    <property type="match status" value="1"/>
</dbReference>
<gene>
    <name evidence="8" type="ORF">OLEA9_A066476</name>
</gene>
<proteinExistence type="predicted"/>
<dbReference type="Pfam" id="PF23121">
    <property type="entry name" value="SPOC_AIPP2"/>
    <property type="match status" value="1"/>
</dbReference>
<dbReference type="GO" id="GO:0034244">
    <property type="term" value="P:negative regulation of transcription elongation by RNA polymerase II"/>
    <property type="evidence" value="ECO:0007669"/>
    <property type="project" value="InterPro"/>
</dbReference>
<dbReference type="Proteomes" id="UP000594638">
    <property type="component" value="Unassembled WGS sequence"/>
</dbReference>
<dbReference type="InterPro" id="IPR049914">
    <property type="entry name" value="PHD1-3/5-6"/>
</dbReference>
<sequence>MRNYYEDYPTDWHCDECEPRAESRGDLLRGSELINSGTVCHDATRSIKSRTLSNETRRGSLNWEKKVVTGRTKFIPVNEAIKLSSGAPKITSFKMVTRHSSPPLLQMGVNLLAKTSIKPQIIPMESSTYRGRAKYASGPSQEKPQRQGNVKISWRQQQSKELGVQRLVNFSQAASTSIDEHIQKERTAEVVNSIKKLSPASLPSVSPPVLISGSDDCHDVEPGISNAENMNDGILPDVEPRTSDAEKANNELRTSSAANCADESSCNPARCVVWMGSFSIHNGFKHGTLCDPVYAHPSGKIHRKVYEYSKLMPEVLHFELFPCGELWTNLFQEYGLDRKNIGLYFLPSASKRSEDYFSLLESMIKKDLALRKQIADVELMLFPSTRLTLDCQRWNGKYFLWGLFRRKKRDEVACQDRAFYSYTRPSKDCKESTATTTSHGSRR</sequence>
<evidence type="ECO:0000256" key="5">
    <source>
        <dbReference type="ARBA" id="ARBA00023163"/>
    </source>
</evidence>
<keyword evidence="3" id="KW-0862">Zinc</keyword>
<dbReference type="GO" id="GO:0140566">
    <property type="term" value="F:histone reader activity"/>
    <property type="evidence" value="ECO:0007669"/>
    <property type="project" value="InterPro"/>
</dbReference>
<comment type="caution">
    <text evidence="8">The sequence shown here is derived from an EMBL/GenBank/DDBJ whole genome shotgun (WGS) entry which is preliminary data.</text>
</comment>
<dbReference type="OrthoDB" id="651601at2759"/>
<evidence type="ECO:0000256" key="3">
    <source>
        <dbReference type="ARBA" id="ARBA00022833"/>
    </source>
</evidence>
<organism evidence="8 9">
    <name type="scientific">Olea europaea subsp. europaea</name>
    <dbReference type="NCBI Taxonomy" id="158383"/>
    <lineage>
        <taxon>Eukaryota</taxon>
        <taxon>Viridiplantae</taxon>
        <taxon>Streptophyta</taxon>
        <taxon>Embryophyta</taxon>
        <taxon>Tracheophyta</taxon>
        <taxon>Spermatophyta</taxon>
        <taxon>Magnoliopsida</taxon>
        <taxon>eudicotyledons</taxon>
        <taxon>Gunneridae</taxon>
        <taxon>Pentapetalae</taxon>
        <taxon>asterids</taxon>
        <taxon>lamiids</taxon>
        <taxon>Lamiales</taxon>
        <taxon>Oleaceae</taxon>
        <taxon>Oleeae</taxon>
        <taxon>Olea</taxon>
    </lineage>
</organism>
<evidence type="ECO:0000259" key="7">
    <source>
        <dbReference type="Pfam" id="PF23121"/>
    </source>
</evidence>
<dbReference type="EMBL" id="CACTIH010001808">
    <property type="protein sequence ID" value="CAA2963274.1"/>
    <property type="molecule type" value="Genomic_DNA"/>
</dbReference>
<accession>A0A8S0Q8H5</accession>
<evidence type="ECO:0000313" key="8">
    <source>
        <dbReference type="EMBL" id="CAA2963274.1"/>
    </source>
</evidence>
<dbReference type="PANTHER" id="PTHR33304:SF36">
    <property type="entry name" value="GB|AAF26970.1-RELATED"/>
    <property type="match status" value="1"/>
</dbReference>
<evidence type="ECO:0000313" key="9">
    <source>
        <dbReference type="Proteomes" id="UP000594638"/>
    </source>
</evidence>
<keyword evidence="2" id="KW-0863">Zinc-finger</keyword>
<dbReference type="AlphaFoldDB" id="A0A8S0Q8H5"/>
<keyword evidence="1" id="KW-0479">Metal-binding</keyword>
<feature type="compositionally biased region" description="Polar residues" evidence="6">
    <location>
        <begin position="138"/>
        <end position="151"/>
    </location>
</feature>
<dbReference type="GO" id="GO:0008270">
    <property type="term" value="F:zinc ion binding"/>
    <property type="evidence" value="ECO:0007669"/>
    <property type="project" value="UniProtKB-KW"/>
</dbReference>
<dbReference type="Gramene" id="OE9A066476T1">
    <property type="protein sequence ID" value="OE9A066476C1"/>
    <property type="gene ID" value="OE9A066476"/>
</dbReference>
<reference evidence="8 9" key="1">
    <citation type="submission" date="2019-12" db="EMBL/GenBank/DDBJ databases">
        <authorList>
            <person name="Alioto T."/>
            <person name="Alioto T."/>
            <person name="Gomez Garrido J."/>
        </authorList>
    </citation>
    <scope>NUCLEOTIDE SEQUENCE [LARGE SCALE GENOMIC DNA]</scope>
</reference>
<evidence type="ECO:0000256" key="1">
    <source>
        <dbReference type="ARBA" id="ARBA00022723"/>
    </source>
</evidence>
<evidence type="ECO:0000256" key="4">
    <source>
        <dbReference type="ARBA" id="ARBA00023015"/>
    </source>
</evidence>